<protein>
    <submittedName>
        <fullName evidence="10">Response regulator with CheY-like receiver domain and winged-helix DNA-binding domain</fullName>
    </submittedName>
</protein>
<evidence type="ECO:0000259" key="9">
    <source>
        <dbReference type="PROSITE" id="PS51755"/>
    </source>
</evidence>
<dbReference type="EMBL" id="HG322950">
    <property type="protein sequence ID" value="CDF84164.1"/>
    <property type="molecule type" value="Genomic_DNA"/>
</dbReference>
<dbReference type="CDD" id="cd17624">
    <property type="entry name" value="REC_OmpR_PmrA-like"/>
    <property type="match status" value="1"/>
</dbReference>
<dbReference type="PROSITE" id="PS50110">
    <property type="entry name" value="RESPONSE_REGULATORY"/>
    <property type="match status" value="1"/>
</dbReference>
<dbReference type="Proteomes" id="UP000025241">
    <property type="component" value="Chromosome I"/>
</dbReference>
<dbReference type="GO" id="GO:0005829">
    <property type="term" value="C:cytosol"/>
    <property type="evidence" value="ECO:0007669"/>
    <property type="project" value="TreeGrafter"/>
</dbReference>
<dbReference type="STRING" id="1301098.PKB_2817"/>
<feature type="modified residue" description="4-aspartylphosphate" evidence="6">
    <location>
        <position position="51"/>
    </location>
</feature>
<keyword evidence="2" id="KW-0902">Two-component regulatory system</keyword>
<dbReference type="InterPro" id="IPR001789">
    <property type="entry name" value="Sig_transdc_resp-reg_receiver"/>
</dbReference>
<gene>
    <name evidence="10" type="ORF">PKB_2817</name>
</gene>
<dbReference type="GO" id="GO:0000156">
    <property type="term" value="F:phosphorelay response regulator activity"/>
    <property type="evidence" value="ECO:0007669"/>
    <property type="project" value="TreeGrafter"/>
</dbReference>
<dbReference type="SUPFAM" id="SSF52172">
    <property type="entry name" value="CheY-like"/>
    <property type="match status" value="1"/>
</dbReference>
<feature type="domain" description="Response regulatory" evidence="8">
    <location>
        <begin position="2"/>
        <end position="116"/>
    </location>
</feature>
<dbReference type="Pfam" id="PF00072">
    <property type="entry name" value="Response_reg"/>
    <property type="match status" value="1"/>
</dbReference>
<feature type="DNA-binding region" description="OmpR/PhoB-type" evidence="7">
    <location>
        <begin position="124"/>
        <end position="220"/>
    </location>
</feature>
<evidence type="ECO:0000256" key="2">
    <source>
        <dbReference type="ARBA" id="ARBA00023012"/>
    </source>
</evidence>
<dbReference type="OrthoDB" id="9802426at2"/>
<dbReference type="GO" id="GO:0000976">
    <property type="term" value="F:transcription cis-regulatory region binding"/>
    <property type="evidence" value="ECO:0007669"/>
    <property type="project" value="TreeGrafter"/>
</dbReference>
<evidence type="ECO:0000259" key="8">
    <source>
        <dbReference type="PROSITE" id="PS50110"/>
    </source>
</evidence>
<reference evidence="10 11" key="1">
    <citation type="submission" date="2013-03" db="EMBL/GenBank/DDBJ databases">
        <authorList>
            <person name="Linke B."/>
        </authorList>
    </citation>
    <scope>NUCLEOTIDE SEQUENCE [LARGE SCALE GENOMIC DNA]</scope>
    <source>
        <strain evidence="10 11">B13</strain>
    </source>
</reference>
<dbReference type="InterPro" id="IPR001867">
    <property type="entry name" value="OmpR/PhoB-type_DNA-bd"/>
</dbReference>
<dbReference type="InterPro" id="IPR039420">
    <property type="entry name" value="WalR-like"/>
</dbReference>
<accession>A0A024HHR3</accession>
<dbReference type="Gene3D" id="1.10.10.10">
    <property type="entry name" value="Winged helix-like DNA-binding domain superfamily/Winged helix DNA-binding domain"/>
    <property type="match status" value="1"/>
</dbReference>
<dbReference type="HOGENOM" id="CLU_000445_30_1_6"/>
<organism evidence="10 11">
    <name type="scientific">Pseudomonas knackmussii (strain DSM 6978 / CCUG 54928 / LMG 23759 / B13)</name>
    <dbReference type="NCBI Taxonomy" id="1301098"/>
    <lineage>
        <taxon>Bacteria</taxon>
        <taxon>Pseudomonadati</taxon>
        <taxon>Pseudomonadota</taxon>
        <taxon>Gammaproteobacteria</taxon>
        <taxon>Pseudomonadales</taxon>
        <taxon>Pseudomonadaceae</taxon>
        <taxon>Pseudomonas</taxon>
    </lineage>
</organism>
<dbReference type="Gene3D" id="6.10.250.690">
    <property type="match status" value="1"/>
</dbReference>
<keyword evidence="3" id="KW-0805">Transcription regulation</keyword>
<keyword evidence="4 7" id="KW-0238">DNA-binding</keyword>
<dbReference type="PROSITE" id="PS51755">
    <property type="entry name" value="OMPR_PHOB"/>
    <property type="match status" value="1"/>
</dbReference>
<dbReference type="FunFam" id="3.40.50.2300:FF:000002">
    <property type="entry name" value="DNA-binding response regulator PhoP"/>
    <property type="match status" value="1"/>
</dbReference>
<name>A0A024HHR3_PSEKB</name>
<keyword evidence="1 6" id="KW-0597">Phosphoprotein</keyword>
<dbReference type="eggNOG" id="COG0745">
    <property type="taxonomic scope" value="Bacteria"/>
</dbReference>
<dbReference type="SMART" id="SM00448">
    <property type="entry name" value="REC"/>
    <property type="match status" value="1"/>
</dbReference>
<evidence type="ECO:0000256" key="3">
    <source>
        <dbReference type="ARBA" id="ARBA00023015"/>
    </source>
</evidence>
<keyword evidence="11" id="KW-1185">Reference proteome</keyword>
<evidence type="ECO:0000313" key="11">
    <source>
        <dbReference type="Proteomes" id="UP000025241"/>
    </source>
</evidence>
<evidence type="ECO:0000256" key="6">
    <source>
        <dbReference type="PROSITE-ProRule" id="PRU00169"/>
    </source>
</evidence>
<dbReference type="AlphaFoldDB" id="A0A024HHR3"/>
<dbReference type="SMART" id="SM00862">
    <property type="entry name" value="Trans_reg_C"/>
    <property type="match status" value="1"/>
</dbReference>
<proteinExistence type="predicted"/>
<dbReference type="KEGG" id="pkc:PKB_2817"/>
<evidence type="ECO:0000256" key="5">
    <source>
        <dbReference type="ARBA" id="ARBA00023163"/>
    </source>
</evidence>
<feature type="domain" description="OmpR/PhoB-type" evidence="9">
    <location>
        <begin position="124"/>
        <end position="220"/>
    </location>
</feature>
<dbReference type="GO" id="GO:0032993">
    <property type="term" value="C:protein-DNA complex"/>
    <property type="evidence" value="ECO:0007669"/>
    <property type="project" value="TreeGrafter"/>
</dbReference>
<dbReference type="InterPro" id="IPR036388">
    <property type="entry name" value="WH-like_DNA-bd_sf"/>
</dbReference>
<evidence type="ECO:0000256" key="7">
    <source>
        <dbReference type="PROSITE-ProRule" id="PRU01091"/>
    </source>
</evidence>
<keyword evidence="5" id="KW-0804">Transcription</keyword>
<dbReference type="Gene3D" id="3.40.50.2300">
    <property type="match status" value="1"/>
</dbReference>
<dbReference type="GO" id="GO:0006355">
    <property type="term" value="P:regulation of DNA-templated transcription"/>
    <property type="evidence" value="ECO:0007669"/>
    <property type="project" value="InterPro"/>
</dbReference>
<evidence type="ECO:0000256" key="1">
    <source>
        <dbReference type="ARBA" id="ARBA00022553"/>
    </source>
</evidence>
<reference evidence="10 11" key="2">
    <citation type="submission" date="2014-05" db="EMBL/GenBank/DDBJ databases">
        <title>Genome sequence of the 3-chlorobenzoate degrading bacterium Pseudomonas knackmussii B13 shows multiple evidence for horizontal gene transfer.</title>
        <authorList>
            <person name="Miyazaki R."/>
            <person name="Bertelli C."/>
            <person name="Falquet L."/>
            <person name="Robinson-Rechavi M."/>
            <person name="Gharib W."/>
            <person name="Roy S."/>
            <person name="Van der Meer J.R."/>
        </authorList>
    </citation>
    <scope>NUCLEOTIDE SEQUENCE [LARGE SCALE GENOMIC DNA]</scope>
    <source>
        <strain evidence="10 11">B13</strain>
    </source>
</reference>
<dbReference type="CDD" id="cd00383">
    <property type="entry name" value="trans_reg_C"/>
    <property type="match status" value="1"/>
</dbReference>
<dbReference type="InterPro" id="IPR011006">
    <property type="entry name" value="CheY-like_superfamily"/>
</dbReference>
<dbReference type="PANTHER" id="PTHR48111">
    <property type="entry name" value="REGULATOR OF RPOS"/>
    <property type="match status" value="1"/>
</dbReference>
<evidence type="ECO:0000256" key="4">
    <source>
        <dbReference type="ARBA" id="ARBA00023125"/>
    </source>
</evidence>
<sequence>MKALLVEDNALLGKSVQRGLQEAGWIVDLAIDGEEALYLLQSSEYDVALFDWMLPKRSGLDLVRHLRATGSELPVLMLTARGELADRVEGLERGADDYLVKPFEMAELIARVNALYRRAAGRGSPTLQLGELSLDLAAARVSRDGQALELTGKEYDLLAALAAKPEQLLTRSALLGLLYPFDMEPDSNSLDVLLARLRRKLAGSGVEIETVRGKGFILHVV</sequence>
<dbReference type="PANTHER" id="PTHR48111:SF1">
    <property type="entry name" value="TWO-COMPONENT RESPONSE REGULATOR ORR33"/>
    <property type="match status" value="1"/>
</dbReference>
<dbReference type="PATRIC" id="fig|1301098.3.peg.2833"/>
<evidence type="ECO:0000313" key="10">
    <source>
        <dbReference type="EMBL" id="CDF84164.1"/>
    </source>
</evidence>
<dbReference type="Pfam" id="PF00486">
    <property type="entry name" value="Trans_reg_C"/>
    <property type="match status" value="1"/>
</dbReference>